<reference evidence="2 3" key="1">
    <citation type="submission" date="2018-08" db="EMBL/GenBank/DDBJ databases">
        <authorList>
            <person name="Muller C M."/>
        </authorList>
    </citation>
    <scope>NUCLEOTIDE SEQUENCE [LARGE SCALE GENOMIC DNA]</scope>
</reference>
<protein>
    <submittedName>
        <fullName evidence="2">BgtTE-56032</fullName>
    </submittedName>
</protein>
<keyword evidence="3" id="KW-1185">Reference proteome</keyword>
<evidence type="ECO:0000256" key="1">
    <source>
        <dbReference type="SAM" id="SignalP"/>
    </source>
</evidence>
<name>A0A9X9LBD7_BLUGR</name>
<dbReference type="AlphaFoldDB" id="A0A9X9LBD7"/>
<dbReference type="Proteomes" id="UP000324639">
    <property type="component" value="Chromosome Bgt_-04"/>
</dbReference>
<keyword evidence="1" id="KW-0732">Signal</keyword>
<evidence type="ECO:0000313" key="2">
    <source>
        <dbReference type="EMBL" id="VCU41304.1"/>
    </source>
</evidence>
<proteinExistence type="predicted"/>
<feature type="signal peptide" evidence="1">
    <location>
        <begin position="1"/>
        <end position="19"/>
    </location>
</feature>
<gene>
    <name evidence="2" type="ORF">BGT96224V316_LOCUS2671</name>
</gene>
<feature type="chain" id="PRO_5040863109" evidence="1">
    <location>
        <begin position="20"/>
        <end position="42"/>
    </location>
</feature>
<evidence type="ECO:0000313" key="3">
    <source>
        <dbReference type="Proteomes" id="UP000324639"/>
    </source>
</evidence>
<accession>A0A9X9LBD7</accession>
<sequence length="42" mass="4730">MSLISFFLSSLCITRLLTPRCLKGPEASSRNVLRRFPGENSM</sequence>
<dbReference type="EMBL" id="LR026987">
    <property type="protein sequence ID" value="VCU41304.1"/>
    <property type="molecule type" value="Genomic_DNA"/>
</dbReference>
<organism evidence="2 3">
    <name type="scientific">Blumeria graminis f. sp. tritici</name>
    <dbReference type="NCBI Taxonomy" id="62690"/>
    <lineage>
        <taxon>Eukaryota</taxon>
        <taxon>Fungi</taxon>
        <taxon>Dikarya</taxon>
        <taxon>Ascomycota</taxon>
        <taxon>Pezizomycotina</taxon>
        <taxon>Leotiomycetes</taxon>
        <taxon>Erysiphales</taxon>
        <taxon>Erysiphaceae</taxon>
        <taxon>Blumeria</taxon>
    </lineage>
</organism>